<reference evidence="1 2" key="1">
    <citation type="journal article" date="2018" name="Sci. Rep.">
        <title>Genomic signatures of local adaptation to the degree of environmental predictability in rotifers.</title>
        <authorList>
            <person name="Franch-Gras L."/>
            <person name="Hahn C."/>
            <person name="Garcia-Roger E.M."/>
            <person name="Carmona M.J."/>
            <person name="Serra M."/>
            <person name="Gomez A."/>
        </authorList>
    </citation>
    <scope>NUCLEOTIDE SEQUENCE [LARGE SCALE GENOMIC DNA]</scope>
    <source>
        <strain evidence="1">HYR1</strain>
    </source>
</reference>
<protein>
    <submittedName>
        <fullName evidence="1">Uncharacterized protein</fullName>
    </submittedName>
</protein>
<name>A0A3M7RRN6_BRAPC</name>
<evidence type="ECO:0000313" key="1">
    <source>
        <dbReference type="EMBL" id="RNA26233.1"/>
    </source>
</evidence>
<dbReference type="EMBL" id="REGN01002773">
    <property type="protein sequence ID" value="RNA26233.1"/>
    <property type="molecule type" value="Genomic_DNA"/>
</dbReference>
<dbReference type="AlphaFoldDB" id="A0A3M7RRN6"/>
<dbReference type="Proteomes" id="UP000276133">
    <property type="component" value="Unassembled WGS sequence"/>
</dbReference>
<proteinExistence type="predicted"/>
<gene>
    <name evidence="1" type="ORF">BpHYR1_031115</name>
</gene>
<evidence type="ECO:0000313" key="2">
    <source>
        <dbReference type="Proteomes" id="UP000276133"/>
    </source>
</evidence>
<organism evidence="1 2">
    <name type="scientific">Brachionus plicatilis</name>
    <name type="common">Marine rotifer</name>
    <name type="synonym">Brachionus muelleri</name>
    <dbReference type="NCBI Taxonomy" id="10195"/>
    <lineage>
        <taxon>Eukaryota</taxon>
        <taxon>Metazoa</taxon>
        <taxon>Spiralia</taxon>
        <taxon>Gnathifera</taxon>
        <taxon>Rotifera</taxon>
        <taxon>Eurotatoria</taxon>
        <taxon>Monogononta</taxon>
        <taxon>Pseudotrocha</taxon>
        <taxon>Ploima</taxon>
        <taxon>Brachionidae</taxon>
        <taxon>Brachionus</taxon>
    </lineage>
</organism>
<accession>A0A3M7RRN6</accession>
<keyword evidence="2" id="KW-1185">Reference proteome</keyword>
<sequence>MISDKNVHLYGFLIYYAWLRQFHVLDHSIYFPNYAKANKAFNKIFGEYFLSIFHERGNSYILIFCQNIDLIIIPIANDLKIENN</sequence>
<comment type="caution">
    <text evidence="1">The sequence shown here is derived from an EMBL/GenBank/DDBJ whole genome shotgun (WGS) entry which is preliminary data.</text>
</comment>